<dbReference type="EMBL" id="CP036269">
    <property type="protein sequence ID" value="QDT41048.1"/>
    <property type="molecule type" value="Genomic_DNA"/>
</dbReference>
<dbReference type="Pfam" id="PF13443">
    <property type="entry name" value="HTH_26"/>
    <property type="match status" value="1"/>
</dbReference>
<dbReference type="RefSeq" id="WP_145212011.1">
    <property type="nucleotide sequence ID" value="NZ_CP036269.1"/>
</dbReference>
<dbReference type="KEGG" id="gaz:Pan241w_11070"/>
<sequence>MARPAQLSNVDNAKETLRQKKKGTVSYVLLDRVIKKMQTGMTLYELASEVSDHSKISVAQPTLHRWVTGTRENINIQTVDALAKYFDLNLK</sequence>
<name>A0A517RB00_9PLAN</name>
<evidence type="ECO:0000259" key="1">
    <source>
        <dbReference type="Pfam" id="PF13443"/>
    </source>
</evidence>
<dbReference type="AlphaFoldDB" id="A0A517RB00"/>
<dbReference type="Proteomes" id="UP000317171">
    <property type="component" value="Chromosome"/>
</dbReference>
<organism evidence="2 3">
    <name type="scientific">Gimesia alba</name>
    <dbReference type="NCBI Taxonomy" id="2527973"/>
    <lineage>
        <taxon>Bacteria</taxon>
        <taxon>Pseudomonadati</taxon>
        <taxon>Planctomycetota</taxon>
        <taxon>Planctomycetia</taxon>
        <taxon>Planctomycetales</taxon>
        <taxon>Planctomycetaceae</taxon>
        <taxon>Gimesia</taxon>
    </lineage>
</organism>
<accession>A0A517RB00</accession>
<reference evidence="2 3" key="1">
    <citation type="submission" date="2019-02" db="EMBL/GenBank/DDBJ databases">
        <title>Deep-cultivation of Planctomycetes and their phenomic and genomic characterization uncovers novel biology.</title>
        <authorList>
            <person name="Wiegand S."/>
            <person name="Jogler M."/>
            <person name="Boedeker C."/>
            <person name="Pinto D."/>
            <person name="Vollmers J."/>
            <person name="Rivas-Marin E."/>
            <person name="Kohn T."/>
            <person name="Peeters S.H."/>
            <person name="Heuer A."/>
            <person name="Rast P."/>
            <person name="Oberbeckmann S."/>
            <person name="Bunk B."/>
            <person name="Jeske O."/>
            <person name="Meyerdierks A."/>
            <person name="Storesund J.E."/>
            <person name="Kallscheuer N."/>
            <person name="Luecker S."/>
            <person name="Lage O.M."/>
            <person name="Pohl T."/>
            <person name="Merkel B.J."/>
            <person name="Hornburger P."/>
            <person name="Mueller R.-W."/>
            <person name="Bruemmer F."/>
            <person name="Labrenz M."/>
            <person name="Spormann A.M."/>
            <person name="Op den Camp H."/>
            <person name="Overmann J."/>
            <person name="Amann R."/>
            <person name="Jetten M.S.M."/>
            <person name="Mascher T."/>
            <person name="Medema M.H."/>
            <person name="Devos D.P."/>
            <person name="Kaster A.-K."/>
            <person name="Ovreas L."/>
            <person name="Rohde M."/>
            <person name="Galperin M.Y."/>
            <person name="Jogler C."/>
        </authorList>
    </citation>
    <scope>NUCLEOTIDE SEQUENCE [LARGE SCALE GENOMIC DNA]</scope>
    <source>
        <strain evidence="2 3">Pan241w</strain>
    </source>
</reference>
<protein>
    <recommendedName>
        <fullName evidence="1">HTH cro/C1-type domain-containing protein</fullName>
    </recommendedName>
</protein>
<evidence type="ECO:0000313" key="3">
    <source>
        <dbReference type="Proteomes" id="UP000317171"/>
    </source>
</evidence>
<dbReference type="InterPro" id="IPR001387">
    <property type="entry name" value="Cro/C1-type_HTH"/>
</dbReference>
<dbReference type="SUPFAM" id="SSF47413">
    <property type="entry name" value="lambda repressor-like DNA-binding domains"/>
    <property type="match status" value="1"/>
</dbReference>
<dbReference type="Gene3D" id="1.10.260.40">
    <property type="entry name" value="lambda repressor-like DNA-binding domains"/>
    <property type="match status" value="1"/>
</dbReference>
<evidence type="ECO:0000313" key="2">
    <source>
        <dbReference type="EMBL" id="QDT41048.1"/>
    </source>
</evidence>
<dbReference type="InterPro" id="IPR010982">
    <property type="entry name" value="Lambda_DNA-bd_dom_sf"/>
</dbReference>
<proteinExistence type="predicted"/>
<keyword evidence="3" id="KW-1185">Reference proteome</keyword>
<dbReference type="GO" id="GO:0003677">
    <property type="term" value="F:DNA binding"/>
    <property type="evidence" value="ECO:0007669"/>
    <property type="project" value="InterPro"/>
</dbReference>
<feature type="domain" description="HTH cro/C1-type" evidence="1">
    <location>
        <begin position="39"/>
        <end position="90"/>
    </location>
</feature>
<gene>
    <name evidence="2" type="ORF">Pan241w_11070</name>
</gene>